<dbReference type="RefSeq" id="WP_089047279.1">
    <property type="nucleotide sequence ID" value="NZ_RWGX02000008.1"/>
</dbReference>
<gene>
    <name evidence="3" type="ORF">EJB19_12855</name>
</gene>
<proteinExistence type="predicted"/>
<reference evidence="3" key="1">
    <citation type="submission" date="2018-12" db="EMBL/GenBank/DDBJ databases">
        <title>Draft genome sequence of Flaovobacterium columnare BGFS27 isolated from channel catfish in Alabama.</title>
        <authorList>
            <person name="Cai W."/>
            <person name="Arias C."/>
        </authorList>
    </citation>
    <scope>NUCLEOTIDE SEQUENCE [LARGE SCALE GENOMIC DNA]</scope>
    <source>
        <strain evidence="3">BGFS27</strain>
    </source>
</reference>
<feature type="region of interest" description="Disordered" evidence="1">
    <location>
        <begin position="165"/>
        <end position="186"/>
    </location>
</feature>
<keyword evidence="2" id="KW-0472">Membrane</keyword>
<keyword evidence="2" id="KW-0812">Transmembrane</keyword>
<dbReference type="EMBL" id="RWGX01000005">
    <property type="protein sequence ID" value="RVU87221.1"/>
    <property type="molecule type" value="Genomic_DNA"/>
</dbReference>
<evidence type="ECO:0000256" key="2">
    <source>
        <dbReference type="SAM" id="Phobius"/>
    </source>
</evidence>
<comment type="caution">
    <text evidence="3">The sequence shown here is derived from an EMBL/GenBank/DDBJ whole genome shotgun (WGS) entry which is preliminary data.</text>
</comment>
<dbReference type="AlphaFoldDB" id="A0AA94JN69"/>
<evidence type="ECO:0000256" key="1">
    <source>
        <dbReference type="SAM" id="MobiDB-lite"/>
    </source>
</evidence>
<sequence>MSSERKFSFIYSEIIEDENDMIGHIAYSLYKSNKISYIEQFKADNNNQQPSESDLNGFHQASRPTIPALRIQAEQLLSNFTQLTLEETILEIQLETKENQENTLIEIIKPIIPSKPKGPWDGFWMSVLVKSVQALVVAIIFFLIIFGASAKDDFWGTIRKMIPESHQNQDNKRSDSTKTDTTSIKH</sequence>
<feature type="transmembrane region" description="Helical" evidence="2">
    <location>
        <begin position="123"/>
        <end position="150"/>
    </location>
</feature>
<keyword evidence="2" id="KW-1133">Transmembrane helix</keyword>
<organism evidence="3">
    <name type="scientific">Flavobacterium columnare</name>
    <dbReference type="NCBI Taxonomy" id="996"/>
    <lineage>
        <taxon>Bacteria</taxon>
        <taxon>Pseudomonadati</taxon>
        <taxon>Bacteroidota</taxon>
        <taxon>Flavobacteriia</taxon>
        <taxon>Flavobacteriales</taxon>
        <taxon>Flavobacteriaceae</taxon>
        <taxon>Flavobacterium</taxon>
    </lineage>
</organism>
<feature type="compositionally biased region" description="Basic and acidic residues" evidence="1">
    <location>
        <begin position="165"/>
        <end position="178"/>
    </location>
</feature>
<name>A0AA94JN69_9FLAO</name>
<evidence type="ECO:0000313" key="3">
    <source>
        <dbReference type="EMBL" id="RVU87221.1"/>
    </source>
</evidence>
<protein>
    <submittedName>
        <fullName evidence="3">Uncharacterized protein</fullName>
    </submittedName>
</protein>
<accession>A0AA94JN69</accession>